<accession>A0ACC2DC03</accession>
<keyword evidence="2" id="KW-1185">Reference proteome</keyword>
<proteinExistence type="predicted"/>
<evidence type="ECO:0000313" key="1">
    <source>
        <dbReference type="EMBL" id="KAJ7551766.1"/>
    </source>
</evidence>
<reference evidence="2" key="1">
    <citation type="journal article" date="2024" name="Proc. Natl. Acad. Sci. U.S.A.">
        <title>Extraordinary preservation of gene collinearity over three hundred million years revealed in homosporous lycophytes.</title>
        <authorList>
            <person name="Li C."/>
            <person name="Wickell D."/>
            <person name="Kuo L.Y."/>
            <person name="Chen X."/>
            <person name="Nie B."/>
            <person name="Liao X."/>
            <person name="Peng D."/>
            <person name="Ji J."/>
            <person name="Jenkins J."/>
            <person name="Williams M."/>
            <person name="Shu S."/>
            <person name="Plott C."/>
            <person name="Barry K."/>
            <person name="Rajasekar S."/>
            <person name="Grimwood J."/>
            <person name="Han X."/>
            <person name="Sun S."/>
            <person name="Hou Z."/>
            <person name="He W."/>
            <person name="Dai G."/>
            <person name="Sun C."/>
            <person name="Schmutz J."/>
            <person name="Leebens-Mack J.H."/>
            <person name="Li F.W."/>
            <person name="Wang L."/>
        </authorList>
    </citation>
    <scope>NUCLEOTIDE SEQUENCE [LARGE SCALE GENOMIC DNA]</scope>
    <source>
        <strain evidence="2">cv. PW_Plant_1</strain>
    </source>
</reference>
<dbReference type="EMBL" id="CM055097">
    <property type="protein sequence ID" value="KAJ7551766.1"/>
    <property type="molecule type" value="Genomic_DNA"/>
</dbReference>
<evidence type="ECO:0000313" key="2">
    <source>
        <dbReference type="Proteomes" id="UP001162992"/>
    </source>
</evidence>
<dbReference type="Proteomes" id="UP001162992">
    <property type="component" value="Chromosome 6"/>
</dbReference>
<protein>
    <submittedName>
        <fullName evidence="1">Uncharacterized protein</fullName>
    </submittedName>
</protein>
<name>A0ACC2DC03_DIPCM</name>
<sequence length="488" mass="53584">MYSRSISPSYVRNVQDMDMVGRKTSNSQASLDKFFDAADGSRLRYGAERDSTKFIGKNLISWSSLVQNGKKVVSGLSFSKSHLPNYSSTINESGGSFFRRTNTISGDGNLYPRREISFRFCDSPVGDGSKFISAAPSFRTSSLQGLSYVAALHSGVAHVSHKDLELEGASKIVSSSLIGSKHSGSGNDGCCCPPDVFASFSDDSEDPESPLFNPNLLNIFERALADVEKDHSKTSGNVSCDSASVSSSPDFPKAKNHAVHLKEKSEYLRRASSRRQKISLGTSEGILGDCRDKKDFQDARKILEGLLGNSRGRKDSAACKKIFQSESSKPLSTFMSLCPSDGDQKVVLFLTSLRGIRKTYEDCNNVRMLLRSSSVKIDERDVSMHSEFKRELRELLGLSVSLPRIFIKGKYIGGAEEIVRLHEDGILEKLLEDFPKVTSFRACEACGEMKFVPCTKCSGSCKIITVDAEVERCPECNENGLVRCLICC</sequence>
<comment type="caution">
    <text evidence="1">The sequence shown here is derived from an EMBL/GenBank/DDBJ whole genome shotgun (WGS) entry which is preliminary data.</text>
</comment>
<organism evidence="1 2">
    <name type="scientific">Diphasiastrum complanatum</name>
    <name type="common">Issler's clubmoss</name>
    <name type="synonym">Lycopodium complanatum</name>
    <dbReference type="NCBI Taxonomy" id="34168"/>
    <lineage>
        <taxon>Eukaryota</taxon>
        <taxon>Viridiplantae</taxon>
        <taxon>Streptophyta</taxon>
        <taxon>Embryophyta</taxon>
        <taxon>Tracheophyta</taxon>
        <taxon>Lycopodiopsida</taxon>
        <taxon>Lycopodiales</taxon>
        <taxon>Lycopodiaceae</taxon>
        <taxon>Lycopodioideae</taxon>
        <taxon>Diphasiastrum</taxon>
    </lineage>
</organism>
<gene>
    <name evidence="1" type="ORF">O6H91_06G027700</name>
</gene>